<sequence>MKHTLTRIRVEVNGRGSYQEVLLPSVTGVQVLTNSETLEPYNCISNESEEIVEKVKDLGRLRRFIV</sequence>
<evidence type="ECO:0000313" key="2">
    <source>
        <dbReference type="Proteomes" id="UP000000305"/>
    </source>
</evidence>
<proteinExistence type="predicted"/>
<name>E9G6S1_DAPPU</name>
<reference evidence="1 2" key="1">
    <citation type="journal article" date="2011" name="Science">
        <title>The ecoresponsive genome of Daphnia pulex.</title>
        <authorList>
            <person name="Colbourne J.K."/>
            <person name="Pfrender M.E."/>
            <person name="Gilbert D."/>
            <person name="Thomas W.K."/>
            <person name="Tucker A."/>
            <person name="Oakley T.H."/>
            <person name="Tokishita S."/>
            <person name="Aerts A."/>
            <person name="Arnold G.J."/>
            <person name="Basu M.K."/>
            <person name="Bauer D.J."/>
            <person name="Caceres C.E."/>
            <person name="Carmel L."/>
            <person name="Casola C."/>
            <person name="Choi J.H."/>
            <person name="Detter J.C."/>
            <person name="Dong Q."/>
            <person name="Dusheyko S."/>
            <person name="Eads B.D."/>
            <person name="Frohlich T."/>
            <person name="Geiler-Samerotte K.A."/>
            <person name="Gerlach D."/>
            <person name="Hatcher P."/>
            <person name="Jogdeo S."/>
            <person name="Krijgsveld J."/>
            <person name="Kriventseva E.V."/>
            <person name="Kultz D."/>
            <person name="Laforsch C."/>
            <person name="Lindquist E."/>
            <person name="Lopez J."/>
            <person name="Manak J.R."/>
            <person name="Muller J."/>
            <person name="Pangilinan J."/>
            <person name="Patwardhan R.P."/>
            <person name="Pitluck S."/>
            <person name="Pritham E.J."/>
            <person name="Rechtsteiner A."/>
            <person name="Rho M."/>
            <person name="Rogozin I.B."/>
            <person name="Sakarya O."/>
            <person name="Salamov A."/>
            <person name="Schaack S."/>
            <person name="Shapiro H."/>
            <person name="Shiga Y."/>
            <person name="Skalitzky C."/>
            <person name="Smith Z."/>
            <person name="Souvorov A."/>
            <person name="Sung W."/>
            <person name="Tang Z."/>
            <person name="Tsuchiya D."/>
            <person name="Tu H."/>
            <person name="Vos H."/>
            <person name="Wang M."/>
            <person name="Wolf Y.I."/>
            <person name="Yamagata H."/>
            <person name="Yamada T."/>
            <person name="Ye Y."/>
            <person name="Shaw J.R."/>
            <person name="Andrews J."/>
            <person name="Crease T.J."/>
            <person name="Tang H."/>
            <person name="Lucas S.M."/>
            <person name="Robertson H.M."/>
            <person name="Bork P."/>
            <person name="Koonin E.V."/>
            <person name="Zdobnov E.M."/>
            <person name="Grigoriev I.V."/>
            <person name="Lynch M."/>
            <person name="Boore J.L."/>
        </authorList>
    </citation>
    <scope>NUCLEOTIDE SEQUENCE [LARGE SCALE GENOMIC DNA]</scope>
</reference>
<accession>E9G6S1</accession>
<dbReference type="Proteomes" id="UP000000305">
    <property type="component" value="Unassembled WGS sequence"/>
</dbReference>
<dbReference type="KEGG" id="dpx:DAPPUDRAFT_238147"/>
<dbReference type="HOGENOM" id="CLU_2833735_0_0_1"/>
<keyword evidence="2" id="KW-1185">Reference proteome</keyword>
<evidence type="ECO:0000313" key="1">
    <source>
        <dbReference type="EMBL" id="EFX85140.1"/>
    </source>
</evidence>
<dbReference type="AlphaFoldDB" id="E9G6S1"/>
<dbReference type="EMBL" id="GL732533">
    <property type="protein sequence ID" value="EFX85140.1"/>
    <property type="molecule type" value="Genomic_DNA"/>
</dbReference>
<gene>
    <name evidence="1" type="ORF">DAPPUDRAFT_238147</name>
</gene>
<organism evidence="1 2">
    <name type="scientific">Daphnia pulex</name>
    <name type="common">Water flea</name>
    <dbReference type="NCBI Taxonomy" id="6669"/>
    <lineage>
        <taxon>Eukaryota</taxon>
        <taxon>Metazoa</taxon>
        <taxon>Ecdysozoa</taxon>
        <taxon>Arthropoda</taxon>
        <taxon>Crustacea</taxon>
        <taxon>Branchiopoda</taxon>
        <taxon>Diplostraca</taxon>
        <taxon>Cladocera</taxon>
        <taxon>Anomopoda</taxon>
        <taxon>Daphniidae</taxon>
        <taxon>Daphnia</taxon>
    </lineage>
</organism>
<dbReference type="InParanoid" id="E9G6S1"/>
<protein>
    <submittedName>
        <fullName evidence="1">Uncharacterized protein</fullName>
    </submittedName>
</protein>